<proteinExistence type="predicted"/>
<evidence type="ECO:0000313" key="2">
    <source>
        <dbReference type="EMBL" id="SMO46062.1"/>
    </source>
</evidence>
<sequence>MVTGLLVLAWLFTNIWLVYAAGAIGLLSFIPPIGNRLVWGWYKLAEGLGWLNARILLSVVYYLIVTPVAFLFRLFGNDPLLLKDNKGSLFNFREHAYKKEDLENPW</sequence>
<gene>
    <name evidence="2" type="ORF">SAMN06265219_102270</name>
</gene>
<organism evidence="2 3">
    <name type="scientific">Gracilimonas mengyeensis</name>
    <dbReference type="NCBI Taxonomy" id="1302730"/>
    <lineage>
        <taxon>Bacteria</taxon>
        <taxon>Pseudomonadati</taxon>
        <taxon>Balneolota</taxon>
        <taxon>Balneolia</taxon>
        <taxon>Balneolales</taxon>
        <taxon>Balneolaceae</taxon>
        <taxon>Gracilimonas</taxon>
    </lineage>
</organism>
<dbReference type="Pfam" id="PF19588">
    <property type="entry name" value="SxtJ"/>
    <property type="match status" value="1"/>
</dbReference>
<dbReference type="AlphaFoldDB" id="A0A521BG56"/>
<keyword evidence="3" id="KW-1185">Reference proteome</keyword>
<evidence type="ECO:0000256" key="1">
    <source>
        <dbReference type="SAM" id="Phobius"/>
    </source>
</evidence>
<evidence type="ECO:0008006" key="4">
    <source>
        <dbReference type="Google" id="ProtNLM"/>
    </source>
</evidence>
<keyword evidence="1" id="KW-1133">Transmembrane helix</keyword>
<evidence type="ECO:0000313" key="3">
    <source>
        <dbReference type="Proteomes" id="UP000317557"/>
    </source>
</evidence>
<name>A0A521BG56_9BACT</name>
<accession>A0A521BG56</accession>
<dbReference type="Proteomes" id="UP000317557">
    <property type="component" value="Unassembled WGS sequence"/>
</dbReference>
<protein>
    <recommendedName>
        <fullName evidence="4">SxtJ</fullName>
    </recommendedName>
</protein>
<keyword evidence="1" id="KW-0812">Transmembrane</keyword>
<keyword evidence="1" id="KW-0472">Membrane</keyword>
<dbReference type="EMBL" id="FXTP01000002">
    <property type="protein sequence ID" value="SMO46062.1"/>
    <property type="molecule type" value="Genomic_DNA"/>
</dbReference>
<reference evidence="2 3" key="1">
    <citation type="submission" date="2017-05" db="EMBL/GenBank/DDBJ databases">
        <authorList>
            <person name="Varghese N."/>
            <person name="Submissions S."/>
        </authorList>
    </citation>
    <scope>NUCLEOTIDE SEQUENCE [LARGE SCALE GENOMIC DNA]</scope>
    <source>
        <strain evidence="2 3">DSM 21985</strain>
    </source>
</reference>
<dbReference type="InterPro" id="IPR045781">
    <property type="entry name" value="SxtJ"/>
</dbReference>
<feature type="transmembrane region" description="Helical" evidence="1">
    <location>
        <begin position="55"/>
        <end position="76"/>
    </location>
</feature>